<name>A0AAE0M3Y0_9PEZI</name>
<keyword evidence="6" id="KW-0136">Cellulose degradation</keyword>
<evidence type="ECO:0000256" key="15">
    <source>
        <dbReference type="ARBA" id="ARBA00047174"/>
    </source>
</evidence>
<keyword evidence="9" id="KW-0503">Monooxygenase</keyword>
<evidence type="ECO:0000313" key="18">
    <source>
        <dbReference type="EMBL" id="KAK3317808.1"/>
    </source>
</evidence>
<evidence type="ECO:0000256" key="3">
    <source>
        <dbReference type="ARBA" id="ARBA00022525"/>
    </source>
</evidence>
<evidence type="ECO:0000256" key="9">
    <source>
        <dbReference type="ARBA" id="ARBA00023033"/>
    </source>
</evidence>
<dbReference type="InterPro" id="IPR049892">
    <property type="entry name" value="AA9"/>
</dbReference>
<dbReference type="GO" id="GO:0004497">
    <property type="term" value="F:monooxygenase activity"/>
    <property type="evidence" value="ECO:0007669"/>
    <property type="project" value="UniProtKB-KW"/>
</dbReference>
<evidence type="ECO:0000256" key="1">
    <source>
        <dbReference type="ARBA" id="ARBA00001973"/>
    </source>
</evidence>
<evidence type="ECO:0000256" key="6">
    <source>
        <dbReference type="ARBA" id="ARBA00023001"/>
    </source>
</evidence>
<keyword evidence="12" id="KW-0624">Polysaccharide degradation</keyword>
<feature type="chain" id="PRO_5042033773" description="lytic cellulose monooxygenase (C4-dehydrogenating)" evidence="16">
    <location>
        <begin position="25"/>
        <end position="268"/>
    </location>
</feature>
<reference evidence="18" key="1">
    <citation type="journal article" date="2023" name="Mol. Phylogenet. Evol.">
        <title>Genome-scale phylogeny and comparative genomics of the fungal order Sordariales.</title>
        <authorList>
            <person name="Hensen N."/>
            <person name="Bonometti L."/>
            <person name="Westerberg I."/>
            <person name="Brannstrom I.O."/>
            <person name="Guillou S."/>
            <person name="Cros-Aarteil S."/>
            <person name="Calhoun S."/>
            <person name="Haridas S."/>
            <person name="Kuo A."/>
            <person name="Mondo S."/>
            <person name="Pangilinan J."/>
            <person name="Riley R."/>
            <person name="LaButti K."/>
            <person name="Andreopoulos B."/>
            <person name="Lipzen A."/>
            <person name="Chen C."/>
            <person name="Yan M."/>
            <person name="Daum C."/>
            <person name="Ng V."/>
            <person name="Clum A."/>
            <person name="Steindorff A."/>
            <person name="Ohm R.A."/>
            <person name="Martin F."/>
            <person name="Silar P."/>
            <person name="Natvig D.O."/>
            <person name="Lalanne C."/>
            <person name="Gautier V."/>
            <person name="Ament-Velasquez S.L."/>
            <person name="Kruys A."/>
            <person name="Hutchinson M.I."/>
            <person name="Powell A.J."/>
            <person name="Barry K."/>
            <person name="Miller A.N."/>
            <person name="Grigoriev I.V."/>
            <person name="Debuchy R."/>
            <person name="Gladieux P."/>
            <person name="Hiltunen Thoren M."/>
            <person name="Johannesson H."/>
        </authorList>
    </citation>
    <scope>NUCLEOTIDE SEQUENCE</scope>
    <source>
        <strain evidence="18">SMH4131-1</strain>
    </source>
</reference>
<keyword evidence="10" id="KW-1015">Disulfide bond</keyword>
<keyword evidence="3" id="KW-0964">Secreted</keyword>
<sequence length="268" mass="29680">MAVMIVPLLLAALAVSLWSGPVVAHGGLSNYTVGETWYRGYSPDTPASEQIGQSWMVQRPWASIDPIFSVDDKYLACNNPGTPPTSYIPIQAGENITAVYYYWLHPVGPMSVWLSSCGDADCRDVDVNKAEWFKIWEAGLLDGPNLAEGVWYQKAFQNWDGTPDLWPVTIPASLRPGAYMIRHEILSIHIENKPQFYPECAHLNITGTGTAFPPKQYLKTFPGAYDPNDPSININIYSPENANTTKYIIPGGPVWDGFTVVDKYCLGC</sequence>
<dbReference type="PANTHER" id="PTHR33353:SF19">
    <property type="entry name" value="GLYCOSYLHYDROLASE FAMILY 61-8 PROTEIN"/>
    <property type="match status" value="1"/>
</dbReference>
<dbReference type="CDD" id="cd21175">
    <property type="entry name" value="LPMO_AA9"/>
    <property type="match status" value="1"/>
</dbReference>
<evidence type="ECO:0000256" key="5">
    <source>
        <dbReference type="ARBA" id="ARBA00022729"/>
    </source>
</evidence>
<comment type="caution">
    <text evidence="18">The sequence shown here is derived from an EMBL/GenBank/DDBJ whole genome shotgun (WGS) entry which is preliminary data.</text>
</comment>
<evidence type="ECO:0000256" key="16">
    <source>
        <dbReference type="SAM" id="SignalP"/>
    </source>
</evidence>
<keyword evidence="8" id="KW-0186">Copper</keyword>
<dbReference type="PANTHER" id="PTHR33353">
    <property type="entry name" value="PUTATIVE (AFU_ORTHOLOGUE AFUA_1G12560)-RELATED"/>
    <property type="match status" value="1"/>
</dbReference>
<keyword evidence="19" id="KW-1185">Reference proteome</keyword>
<dbReference type="AlphaFoldDB" id="A0AAE0M3Y0"/>
<evidence type="ECO:0000256" key="8">
    <source>
        <dbReference type="ARBA" id="ARBA00023008"/>
    </source>
</evidence>
<dbReference type="EMBL" id="JAUEPO010000007">
    <property type="protein sequence ID" value="KAK3317808.1"/>
    <property type="molecule type" value="Genomic_DNA"/>
</dbReference>
<evidence type="ECO:0000313" key="19">
    <source>
        <dbReference type="Proteomes" id="UP001286456"/>
    </source>
</evidence>
<dbReference type="GO" id="GO:0030245">
    <property type="term" value="P:cellulose catabolic process"/>
    <property type="evidence" value="ECO:0007669"/>
    <property type="project" value="UniProtKB-KW"/>
</dbReference>
<dbReference type="GO" id="GO:0016787">
    <property type="term" value="F:hydrolase activity"/>
    <property type="evidence" value="ECO:0007669"/>
    <property type="project" value="UniProtKB-KW"/>
</dbReference>
<proteinExistence type="inferred from homology"/>
<keyword evidence="5 16" id="KW-0732">Signal</keyword>
<dbReference type="Pfam" id="PF03443">
    <property type="entry name" value="AA9"/>
    <property type="match status" value="1"/>
</dbReference>
<dbReference type="GO" id="GO:0046872">
    <property type="term" value="F:metal ion binding"/>
    <property type="evidence" value="ECO:0007669"/>
    <property type="project" value="UniProtKB-KW"/>
</dbReference>
<dbReference type="Proteomes" id="UP001286456">
    <property type="component" value="Unassembled WGS sequence"/>
</dbReference>
<comment type="subcellular location">
    <subcellularLocation>
        <location evidence="2">Secreted</location>
    </subcellularLocation>
</comment>
<evidence type="ECO:0000256" key="7">
    <source>
        <dbReference type="ARBA" id="ARBA00023002"/>
    </source>
</evidence>
<comment type="cofactor">
    <cofactor evidence="1">
        <name>Cu(2+)</name>
        <dbReference type="ChEBI" id="CHEBI:29036"/>
    </cofactor>
</comment>
<keyword evidence="18" id="KW-0378">Hydrolase</keyword>
<keyword evidence="11" id="KW-0119">Carbohydrate metabolism</keyword>
<keyword evidence="7" id="KW-0560">Oxidoreductase</keyword>
<dbReference type="GO" id="GO:0005576">
    <property type="term" value="C:extracellular region"/>
    <property type="evidence" value="ECO:0007669"/>
    <property type="project" value="UniProtKB-SubCell"/>
</dbReference>
<feature type="signal peptide" evidence="16">
    <location>
        <begin position="1"/>
        <end position="24"/>
    </location>
</feature>
<reference evidence="18" key="2">
    <citation type="submission" date="2023-06" db="EMBL/GenBank/DDBJ databases">
        <authorList>
            <consortium name="Lawrence Berkeley National Laboratory"/>
            <person name="Haridas S."/>
            <person name="Hensen N."/>
            <person name="Bonometti L."/>
            <person name="Westerberg I."/>
            <person name="Brannstrom I.O."/>
            <person name="Guillou S."/>
            <person name="Cros-Aarteil S."/>
            <person name="Calhoun S."/>
            <person name="Kuo A."/>
            <person name="Mondo S."/>
            <person name="Pangilinan J."/>
            <person name="Riley R."/>
            <person name="Labutti K."/>
            <person name="Andreopoulos B."/>
            <person name="Lipzen A."/>
            <person name="Chen C."/>
            <person name="Yanf M."/>
            <person name="Daum C."/>
            <person name="Ng V."/>
            <person name="Clum A."/>
            <person name="Steindorff A."/>
            <person name="Ohm R."/>
            <person name="Martin F."/>
            <person name="Silar P."/>
            <person name="Natvig D."/>
            <person name="Lalanne C."/>
            <person name="Gautier V."/>
            <person name="Ament-Velasquez S.L."/>
            <person name="Kruys A."/>
            <person name="Hutchinson M.I."/>
            <person name="Powell A.J."/>
            <person name="Barry K."/>
            <person name="Miller A.N."/>
            <person name="Grigoriev I.V."/>
            <person name="Debuchy R."/>
            <person name="Gladieux P."/>
            <person name="Thoren M.H."/>
            <person name="Johannesson H."/>
        </authorList>
    </citation>
    <scope>NUCLEOTIDE SEQUENCE</scope>
    <source>
        <strain evidence="18">SMH4131-1</strain>
    </source>
</reference>
<comment type="similarity">
    <text evidence="13">Belongs to the polysaccharide monooxygenase AA9 family.</text>
</comment>
<evidence type="ECO:0000256" key="14">
    <source>
        <dbReference type="ARBA" id="ARBA00045077"/>
    </source>
</evidence>
<comment type="catalytic activity">
    <reaction evidence="14">
        <text>[(1-&gt;4)-beta-D-glucosyl]n+m + reduced acceptor + O2 = 4-dehydro-beta-D-glucosyl-[(1-&gt;4)-beta-D-glucosyl]n-1 + [(1-&gt;4)-beta-D-glucosyl]m + acceptor + H2O.</text>
        <dbReference type="EC" id="1.14.99.56"/>
    </reaction>
</comment>
<feature type="domain" description="Auxiliary Activity family 9 catalytic" evidence="17">
    <location>
        <begin position="25"/>
        <end position="247"/>
    </location>
</feature>
<evidence type="ECO:0000256" key="12">
    <source>
        <dbReference type="ARBA" id="ARBA00023326"/>
    </source>
</evidence>
<dbReference type="EC" id="1.14.99.56" evidence="15"/>
<evidence type="ECO:0000256" key="11">
    <source>
        <dbReference type="ARBA" id="ARBA00023277"/>
    </source>
</evidence>
<protein>
    <recommendedName>
        <fullName evidence="15">lytic cellulose monooxygenase (C4-dehydrogenating)</fullName>
        <ecNumber evidence="15">1.14.99.56</ecNumber>
    </recommendedName>
</protein>
<evidence type="ECO:0000256" key="2">
    <source>
        <dbReference type="ARBA" id="ARBA00004613"/>
    </source>
</evidence>
<evidence type="ECO:0000259" key="17">
    <source>
        <dbReference type="Pfam" id="PF03443"/>
    </source>
</evidence>
<keyword evidence="4" id="KW-0479">Metal-binding</keyword>
<organism evidence="18 19">
    <name type="scientific">Cercophora scortea</name>
    <dbReference type="NCBI Taxonomy" id="314031"/>
    <lineage>
        <taxon>Eukaryota</taxon>
        <taxon>Fungi</taxon>
        <taxon>Dikarya</taxon>
        <taxon>Ascomycota</taxon>
        <taxon>Pezizomycotina</taxon>
        <taxon>Sordariomycetes</taxon>
        <taxon>Sordariomycetidae</taxon>
        <taxon>Sordariales</taxon>
        <taxon>Lasiosphaeriaceae</taxon>
        <taxon>Cercophora</taxon>
    </lineage>
</organism>
<evidence type="ECO:0000256" key="10">
    <source>
        <dbReference type="ARBA" id="ARBA00023157"/>
    </source>
</evidence>
<dbReference type="Gene3D" id="2.70.50.70">
    <property type="match status" value="1"/>
</dbReference>
<accession>A0AAE0M3Y0</accession>
<gene>
    <name evidence="18" type="ORF">B0T19DRAFT_297853</name>
</gene>
<evidence type="ECO:0000256" key="13">
    <source>
        <dbReference type="ARBA" id="ARBA00044502"/>
    </source>
</evidence>
<evidence type="ECO:0000256" key="4">
    <source>
        <dbReference type="ARBA" id="ARBA00022723"/>
    </source>
</evidence>
<dbReference type="InterPro" id="IPR005103">
    <property type="entry name" value="AA9_LPMO"/>
</dbReference>